<dbReference type="SUPFAM" id="SSF102405">
    <property type="entry name" value="MCP/YpsA-like"/>
    <property type="match status" value="1"/>
</dbReference>
<comment type="caution">
    <text evidence="1">The sequence shown here is derived from an EMBL/GenBank/DDBJ whole genome shotgun (WGS) entry which is preliminary data.</text>
</comment>
<feature type="non-terminal residue" evidence="1">
    <location>
        <position position="111"/>
    </location>
</feature>
<dbReference type="Proteomes" id="UP000885664">
    <property type="component" value="Unassembled WGS sequence"/>
</dbReference>
<evidence type="ECO:0000313" key="1">
    <source>
        <dbReference type="EMBL" id="HEU97341.1"/>
    </source>
</evidence>
<reference evidence="1" key="1">
    <citation type="journal article" date="2020" name="mSystems">
        <title>Genome- and Community-Level Interaction Insights into Carbon Utilization and Element Cycling Functions of Hydrothermarchaeota in Hydrothermal Sediment.</title>
        <authorList>
            <person name="Zhou Z."/>
            <person name="Liu Y."/>
            <person name="Xu W."/>
            <person name="Pan J."/>
            <person name="Luo Z.H."/>
            <person name="Li M."/>
        </authorList>
    </citation>
    <scope>NUCLEOTIDE SEQUENCE [LARGE SCALE GENOMIC DNA]</scope>
    <source>
        <strain evidence="1">SpSt-1259</strain>
    </source>
</reference>
<dbReference type="Pfam" id="PF18306">
    <property type="entry name" value="LDcluster4"/>
    <property type="match status" value="1"/>
</dbReference>
<dbReference type="AlphaFoldDB" id="A0A7C2Z3G0"/>
<dbReference type="InterPro" id="IPR041164">
    <property type="entry name" value="LDcluster4"/>
</dbReference>
<sequence length="111" mass="12367">MKISVSISAYSSEPDEEHKDKAMKFLEEFDTRSEGWISFYALGGYRGLMKYAADLLLSRGRKVVMILPLEYEDENIPEDVIKIKAGTTFTNRNIIMVRSGDALLSLGGGLG</sequence>
<dbReference type="Gene3D" id="3.40.50.450">
    <property type="match status" value="1"/>
</dbReference>
<protein>
    <submittedName>
        <fullName evidence="1">LOG family protein</fullName>
    </submittedName>
</protein>
<gene>
    <name evidence="1" type="ORF">ENO36_00595</name>
</gene>
<proteinExistence type="predicted"/>
<organism evidence="1">
    <name type="scientific">Fervidicoccus fontis</name>
    <dbReference type="NCBI Taxonomy" id="683846"/>
    <lineage>
        <taxon>Archaea</taxon>
        <taxon>Thermoproteota</taxon>
        <taxon>Thermoprotei</taxon>
        <taxon>Fervidicoccales</taxon>
        <taxon>Fervidicoccaceae</taxon>
        <taxon>Fervidicoccus</taxon>
    </lineage>
</organism>
<accession>A0A7C2Z3G0</accession>
<name>A0A7C2Z3G0_9CREN</name>
<dbReference type="EMBL" id="DSFE01000015">
    <property type="protein sequence ID" value="HEU97341.1"/>
    <property type="molecule type" value="Genomic_DNA"/>
</dbReference>